<accession>A0A1I8AC28</accession>
<organism evidence="2 3">
    <name type="scientific">Steinernema glaseri</name>
    <dbReference type="NCBI Taxonomy" id="37863"/>
    <lineage>
        <taxon>Eukaryota</taxon>
        <taxon>Metazoa</taxon>
        <taxon>Ecdysozoa</taxon>
        <taxon>Nematoda</taxon>
        <taxon>Chromadorea</taxon>
        <taxon>Rhabditida</taxon>
        <taxon>Tylenchina</taxon>
        <taxon>Panagrolaimomorpha</taxon>
        <taxon>Strongyloidoidea</taxon>
        <taxon>Steinernematidae</taxon>
        <taxon>Steinernema</taxon>
    </lineage>
</organism>
<feature type="compositionally biased region" description="Basic and acidic residues" evidence="1">
    <location>
        <begin position="12"/>
        <end position="31"/>
    </location>
</feature>
<reference evidence="3" key="1">
    <citation type="submission" date="2016-11" db="UniProtKB">
        <authorList>
            <consortium name="WormBaseParasite"/>
        </authorList>
    </citation>
    <scope>IDENTIFICATION</scope>
</reference>
<dbReference type="AlphaFoldDB" id="A0A1I8AC28"/>
<evidence type="ECO:0000313" key="2">
    <source>
        <dbReference type="Proteomes" id="UP000095287"/>
    </source>
</evidence>
<sequence length="31" mass="3619">MTRSKTSSIGAEKVEYGDRKRMKKESDTDRK</sequence>
<name>A0A1I8AC28_9BILA</name>
<dbReference type="WBParaSite" id="L893_g4378.t1">
    <property type="protein sequence ID" value="L893_g4378.t1"/>
    <property type="gene ID" value="L893_g4378"/>
</dbReference>
<evidence type="ECO:0000256" key="1">
    <source>
        <dbReference type="SAM" id="MobiDB-lite"/>
    </source>
</evidence>
<dbReference type="Proteomes" id="UP000095287">
    <property type="component" value="Unplaced"/>
</dbReference>
<feature type="region of interest" description="Disordered" evidence="1">
    <location>
        <begin position="1"/>
        <end position="31"/>
    </location>
</feature>
<evidence type="ECO:0000313" key="3">
    <source>
        <dbReference type="WBParaSite" id="L893_g4378.t1"/>
    </source>
</evidence>
<keyword evidence="2" id="KW-1185">Reference proteome</keyword>
<proteinExistence type="predicted"/>
<protein>
    <submittedName>
        <fullName evidence="3">Uncharacterized protein</fullName>
    </submittedName>
</protein>